<dbReference type="EMBL" id="FOGI01000009">
    <property type="protein sequence ID" value="SES27851.1"/>
    <property type="molecule type" value="Genomic_DNA"/>
</dbReference>
<sequence length="72" mass="7669">MTAADPERLLTDALRAQAARTPMADLVDDDTEVLAAARAEQDLPPRAWWVLGLALLLGLAAGSLVGFLTLLR</sequence>
<reference evidence="3" key="1">
    <citation type="submission" date="2016-10" db="EMBL/GenBank/DDBJ databases">
        <authorList>
            <person name="Varghese N."/>
            <person name="Submissions S."/>
        </authorList>
    </citation>
    <scope>NUCLEOTIDE SEQUENCE [LARGE SCALE GENOMIC DNA]</scope>
    <source>
        <strain evidence="3">DSM 44260</strain>
    </source>
</reference>
<dbReference type="RefSeq" id="WP_092781942.1">
    <property type="nucleotide sequence ID" value="NZ_FOGI01000009.1"/>
</dbReference>
<name>A0A1H9W271_9PSEU</name>
<keyword evidence="3" id="KW-1185">Reference proteome</keyword>
<dbReference type="STRING" id="155974.SAMN04487818_109288"/>
<keyword evidence="1" id="KW-0812">Transmembrane</keyword>
<proteinExistence type="predicted"/>
<dbReference type="AlphaFoldDB" id="A0A1H9W271"/>
<dbReference type="Proteomes" id="UP000199051">
    <property type="component" value="Unassembled WGS sequence"/>
</dbReference>
<evidence type="ECO:0000256" key="1">
    <source>
        <dbReference type="SAM" id="Phobius"/>
    </source>
</evidence>
<keyword evidence="1" id="KW-1133">Transmembrane helix</keyword>
<keyword evidence="1" id="KW-0472">Membrane</keyword>
<evidence type="ECO:0000313" key="2">
    <source>
        <dbReference type="EMBL" id="SES27851.1"/>
    </source>
</evidence>
<feature type="transmembrane region" description="Helical" evidence="1">
    <location>
        <begin position="47"/>
        <end position="71"/>
    </location>
</feature>
<evidence type="ECO:0000313" key="3">
    <source>
        <dbReference type="Proteomes" id="UP000199051"/>
    </source>
</evidence>
<accession>A0A1H9W271</accession>
<organism evidence="2 3">
    <name type="scientific">Actinokineospora terrae</name>
    <dbReference type="NCBI Taxonomy" id="155974"/>
    <lineage>
        <taxon>Bacteria</taxon>
        <taxon>Bacillati</taxon>
        <taxon>Actinomycetota</taxon>
        <taxon>Actinomycetes</taxon>
        <taxon>Pseudonocardiales</taxon>
        <taxon>Pseudonocardiaceae</taxon>
        <taxon>Actinokineospora</taxon>
    </lineage>
</organism>
<gene>
    <name evidence="2" type="ORF">SAMN04487818_109288</name>
</gene>
<protein>
    <submittedName>
        <fullName evidence="2">Uncharacterized protein</fullName>
    </submittedName>
</protein>